<evidence type="ECO:0000256" key="7">
    <source>
        <dbReference type="ARBA" id="ARBA00023172"/>
    </source>
</evidence>
<keyword evidence="12" id="KW-0614">Plasmid</keyword>
<dbReference type="GO" id="GO:0003677">
    <property type="term" value="F:DNA binding"/>
    <property type="evidence" value="ECO:0007669"/>
    <property type="project" value="UniProtKB-UniRule"/>
</dbReference>
<dbReference type="InterPro" id="IPR013762">
    <property type="entry name" value="Integrase-like_cat_sf"/>
</dbReference>
<evidence type="ECO:0000259" key="10">
    <source>
        <dbReference type="PROSITE" id="PS51898"/>
    </source>
</evidence>
<dbReference type="OrthoDB" id="283809at2"/>
<dbReference type="NCBIfam" id="NF003462">
    <property type="entry name" value="PRK05084.1"/>
    <property type="match status" value="1"/>
</dbReference>
<dbReference type="GO" id="GO:0051301">
    <property type="term" value="P:cell division"/>
    <property type="evidence" value="ECO:0007669"/>
    <property type="project" value="UniProtKB-KW"/>
</dbReference>
<dbReference type="PATRIC" id="fig|1218507.3.peg.55"/>
<dbReference type="Pfam" id="PF00589">
    <property type="entry name" value="Phage_integrase"/>
    <property type="match status" value="1"/>
</dbReference>
<comment type="subcellular location">
    <subcellularLocation>
        <location evidence="1">Cytoplasm</location>
    </subcellularLocation>
</comment>
<evidence type="ECO:0000256" key="4">
    <source>
        <dbReference type="ARBA" id="ARBA00022829"/>
    </source>
</evidence>
<sequence length="350" mass="40773">MDRAHYVKLINVELRQLPFYVQEFYLEKNLSITTKYQYLTEIRRFFTWLRQEGISSASANKNVELTTLEHLKRDDIKLYIDFLRNSRNKQGKFNSPTTVNRSIVALRSLFHYLTVIADNNKGEPYFYRNPMAKIEALPASKTLNFRAHELRSHMYRGKEKHDFLNFLENEYENHVNNYVKGHFIKNKKRDIAIIALMLGTGIRVQEAANTDTSDLDLKNAMIKVTRKGGQKDAVPISEWVIPYVSNYYKSRKVIYSPAADNKALFLVRYKDKAKRITSNAIESFVSKYSAAFGKRLTPHKLRHTLASELYEQTKDKVLVSQQLGQRGTTATDLYTHVDQTKQKEALNRTK</sequence>
<evidence type="ECO:0000256" key="5">
    <source>
        <dbReference type="ARBA" id="ARBA00022908"/>
    </source>
</evidence>
<name>A0A0F4LAX4_9LACO</name>
<dbReference type="PROSITE" id="PS51898">
    <property type="entry name" value="TYR_RECOMBINASE"/>
    <property type="match status" value="1"/>
</dbReference>
<dbReference type="GO" id="GO:0015074">
    <property type="term" value="P:DNA integration"/>
    <property type="evidence" value="ECO:0007669"/>
    <property type="project" value="UniProtKB-KW"/>
</dbReference>
<dbReference type="HOGENOM" id="CLU_027562_9_6_9"/>
<evidence type="ECO:0000313" key="13">
    <source>
        <dbReference type="Proteomes" id="UP000033531"/>
    </source>
</evidence>
<dbReference type="InterPro" id="IPR011010">
    <property type="entry name" value="DNA_brk_join_enz"/>
</dbReference>
<gene>
    <name evidence="12" type="ORF">JF74_19090</name>
</gene>
<feature type="domain" description="Tyr recombinase" evidence="10">
    <location>
        <begin position="162"/>
        <end position="347"/>
    </location>
</feature>
<comment type="caution">
    <text evidence="12">The sequence shown here is derived from an EMBL/GenBank/DDBJ whole genome shotgun (WGS) entry which is preliminary data.</text>
</comment>
<dbReference type="GO" id="GO:0006310">
    <property type="term" value="P:DNA recombination"/>
    <property type="evidence" value="ECO:0007669"/>
    <property type="project" value="UniProtKB-KW"/>
</dbReference>
<feature type="domain" description="Core-binding (CB)" evidence="11">
    <location>
        <begin position="15"/>
        <end position="114"/>
    </location>
</feature>
<dbReference type="GO" id="GO:0007059">
    <property type="term" value="P:chromosome segregation"/>
    <property type="evidence" value="ECO:0007669"/>
    <property type="project" value="UniProtKB-KW"/>
</dbReference>
<keyword evidence="5" id="KW-0229">DNA integration</keyword>
<organism evidence="12 13">
    <name type="scientific">Lactobacillus melliventris</name>
    <dbReference type="NCBI Taxonomy" id="1218507"/>
    <lineage>
        <taxon>Bacteria</taxon>
        <taxon>Bacillati</taxon>
        <taxon>Bacillota</taxon>
        <taxon>Bacilli</taxon>
        <taxon>Lactobacillales</taxon>
        <taxon>Lactobacillaceae</taxon>
        <taxon>Lactobacillus</taxon>
    </lineage>
</organism>
<dbReference type="GO" id="GO:0005737">
    <property type="term" value="C:cytoplasm"/>
    <property type="evidence" value="ECO:0007669"/>
    <property type="project" value="UniProtKB-SubCell"/>
</dbReference>
<keyword evidence="4" id="KW-0159">Chromosome partition</keyword>
<dbReference type="AlphaFoldDB" id="A0A0F4LAX4"/>
<dbReference type="Proteomes" id="UP000033531">
    <property type="component" value="Plasmid pHma8p1"/>
</dbReference>
<evidence type="ECO:0000256" key="9">
    <source>
        <dbReference type="PROSITE-ProRule" id="PRU01248"/>
    </source>
</evidence>
<evidence type="ECO:0000259" key="11">
    <source>
        <dbReference type="PROSITE" id="PS51900"/>
    </source>
</evidence>
<evidence type="ECO:0000256" key="6">
    <source>
        <dbReference type="ARBA" id="ARBA00023125"/>
    </source>
</evidence>
<dbReference type="Pfam" id="PF02899">
    <property type="entry name" value="Phage_int_SAM_1"/>
    <property type="match status" value="1"/>
</dbReference>
<protein>
    <recommendedName>
        <fullName evidence="14">Tyrosine recombinase XerS</fullName>
    </recommendedName>
</protein>
<proteinExistence type="predicted"/>
<accession>A0A0F4LAX4</accession>
<keyword evidence="2" id="KW-0963">Cytoplasm</keyword>
<keyword evidence="7" id="KW-0233">DNA recombination</keyword>
<dbReference type="InterPro" id="IPR004107">
    <property type="entry name" value="Integrase_SAM-like_N"/>
</dbReference>
<dbReference type="InterPro" id="IPR002104">
    <property type="entry name" value="Integrase_catalytic"/>
</dbReference>
<dbReference type="PANTHER" id="PTHR30349">
    <property type="entry name" value="PHAGE INTEGRASE-RELATED"/>
    <property type="match status" value="1"/>
</dbReference>
<evidence type="ECO:0000256" key="2">
    <source>
        <dbReference type="ARBA" id="ARBA00022490"/>
    </source>
</evidence>
<dbReference type="CDD" id="cd00397">
    <property type="entry name" value="DNA_BRE_C"/>
    <property type="match status" value="1"/>
</dbReference>
<dbReference type="InterPro" id="IPR010998">
    <property type="entry name" value="Integrase_recombinase_N"/>
</dbReference>
<keyword evidence="3" id="KW-0132">Cell division</keyword>
<dbReference type="EMBL" id="JXLI01000019">
    <property type="protein sequence ID" value="KJY54731.1"/>
    <property type="molecule type" value="Genomic_DNA"/>
</dbReference>
<dbReference type="InterPro" id="IPR050090">
    <property type="entry name" value="Tyrosine_recombinase_XerCD"/>
</dbReference>
<evidence type="ECO:0000256" key="8">
    <source>
        <dbReference type="ARBA" id="ARBA00023306"/>
    </source>
</evidence>
<keyword evidence="8" id="KW-0131">Cell cycle</keyword>
<dbReference type="Gene3D" id="1.10.150.130">
    <property type="match status" value="1"/>
</dbReference>
<dbReference type="SUPFAM" id="SSF56349">
    <property type="entry name" value="DNA breaking-rejoining enzymes"/>
    <property type="match status" value="1"/>
</dbReference>
<evidence type="ECO:0000256" key="3">
    <source>
        <dbReference type="ARBA" id="ARBA00022618"/>
    </source>
</evidence>
<keyword evidence="6 9" id="KW-0238">DNA-binding</keyword>
<geneLocation type="plasmid" evidence="12">
    <name>pHma8p1</name>
</geneLocation>
<evidence type="ECO:0008006" key="14">
    <source>
        <dbReference type="Google" id="ProtNLM"/>
    </source>
</evidence>
<dbReference type="PROSITE" id="PS51900">
    <property type="entry name" value="CB"/>
    <property type="match status" value="1"/>
</dbReference>
<dbReference type="Gene3D" id="1.10.443.10">
    <property type="entry name" value="Intergrase catalytic core"/>
    <property type="match status" value="1"/>
</dbReference>
<evidence type="ECO:0000313" key="12">
    <source>
        <dbReference type="EMBL" id="KJY54731.1"/>
    </source>
</evidence>
<evidence type="ECO:0000256" key="1">
    <source>
        <dbReference type="ARBA" id="ARBA00004496"/>
    </source>
</evidence>
<dbReference type="PANTHER" id="PTHR30349:SF77">
    <property type="entry name" value="TYROSINE RECOMBINASE XERC"/>
    <property type="match status" value="1"/>
</dbReference>
<reference evidence="12 13" key="1">
    <citation type="submission" date="2015-01" db="EMBL/GenBank/DDBJ databases">
        <title>Comparative genomics of the lactic acid bacteria isolated from the honey bee gut.</title>
        <authorList>
            <person name="Ellegaard K.M."/>
            <person name="Tamarit D."/>
            <person name="Javelind E."/>
            <person name="Olofsson T."/>
            <person name="Andersson S.G."/>
            <person name="Vasquez A."/>
        </authorList>
    </citation>
    <scope>NUCLEOTIDE SEQUENCE [LARGE SCALE GENOMIC DNA]</scope>
    <source>
        <strain evidence="12 13">Hma8</strain>
        <plasmid evidence="12">pHma8p1</plasmid>
    </source>
</reference>
<dbReference type="RefSeq" id="WP_046325829.1">
    <property type="nucleotide sequence ID" value="NZ_JBHTMT010000007.1"/>
</dbReference>
<dbReference type="InterPro" id="IPR044068">
    <property type="entry name" value="CB"/>
</dbReference>